<feature type="transmembrane region" description="Helical" evidence="2">
    <location>
        <begin position="179"/>
        <end position="206"/>
    </location>
</feature>
<dbReference type="Proteomes" id="UP001575652">
    <property type="component" value="Unassembled WGS sequence"/>
</dbReference>
<protein>
    <submittedName>
        <fullName evidence="3">Uncharacterized protein</fullName>
    </submittedName>
</protein>
<feature type="region of interest" description="Disordered" evidence="1">
    <location>
        <begin position="1"/>
        <end position="43"/>
    </location>
</feature>
<evidence type="ECO:0000256" key="1">
    <source>
        <dbReference type="SAM" id="MobiDB-lite"/>
    </source>
</evidence>
<feature type="transmembrane region" description="Helical" evidence="2">
    <location>
        <begin position="147"/>
        <end position="167"/>
    </location>
</feature>
<keyword evidence="2" id="KW-0472">Membrane</keyword>
<reference evidence="3 4" key="1">
    <citation type="submission" date="2024-09" db="EMBL/GenBank/DDBJ databases">
        <authorList>
            <person name="Salinas-Garcia M.A."/>
            <person name="Prieme A."/>
        </authorList>
    </citation>
    <scope>NUCLEOTIDE SEQUENCE [LARGE SCALE GENOMIC DNA]</scope>
    <source>
        <strain evidence="3 4">DSM 21081</strain>
    </source>
</reference>
<keyword evidence="4" id="KW-1185">Reference proteome</keyword>
<comment type="caution">
    <text evidence="3">The sequence shown here is derived from an EMBL/GenBank/DDBJ whole genome shotgun (WGS) entry which is preliminary data.</text>
</comment>
<feature type="transmembrane region" description="Helical" evidence="2">
    <location>
        <begin position="122"/>
        <end position="140"/>
    </location>
</feature>
<dbReference type="RefSeq" id="WP_373972563.1">
    <property type="nucleotide sequence ID" value="NZ_JBHDLJ010000010.1"/>
</dbReference>
<gene>
    <name evidence="3" type="ORF">ACETWP_12405</name>
</gene>
<sequence length="227" mass="24331">MSNKSSRSRPKSRRASAAKRHQGHPARSGPGKSPAQADQAGAGAQAPGNGNLILLAGFAASALLFWYYHLLVLNQMTDLSLGIPMPDQLIGGYDAGYIDMLRLAMDEDARGQLSYVHKTAGLLFPLFLALVTMLAVNLHVARGPLRWGLWSVPMAFAVVDLWENAAIEALLTGPLDPAAVALASFLTVTRWVLLLATVAVAAFVLVRSFVATFRRKWAGEGLSSPRV</sequence>
<evidence type="ECO:0000256" key="2">
    <source>
        <dbReference type="SAM" id="Phobius"/>
    </source>
</evidence>
<proteinExistence type="predicted"/>
<dbReference type="EMBL" id="JBHDLJ010000010">
    <property type="protein sequence ID" value="MFB0835391.1"/>
    <property type="molecule type" value="Genomic_DNA"/>
</dbReference>
<keyword evidence="2" id="KW-1133">Transmembrane helix</keyword>
<organism evidence="3 4">
    <name type="scientific">Arthrobacter halodurans</name>
    <dbReference type="NCBI Taxonomy" id="516699"/>
    <lineage>
        <taxon>Bacteria</taxon>
        <taxon>Bacillati</taxon>
        <taxon>Actinomycetota</taxon>
        <taxon>Actinomycetes</taxon>
        <taxon>Micrococcales</taxon>
        <taxon>Micrococcaceae</taxon>
        <taxon>Arthrobacter</taxon>
    </lineage>
</organism>
<keyword evidence="2" id="KW-0812">Transmembrane</keyword>
<feature type="compositionally biased region" description="Basic residues" evidence="1">
    <location>
        <begin position="1"/>
        <end position="24"/>
    </location>
</feature>
<feature type="compositionally biased region" description="Low complexity" evidence="1">
    <location>
        <begin position="34"/>
        <end position="43"/>
    </location>
</feature>
<evidence type="ECO:0000313" key="3">
    <source>
        <dbReference type="EMBL" id="MFB0835391.1"/>
    </source>
</evidence>
<feature type="transmembrane region" description="Helical" evidence="2">
    <location>
        <begin position="52"/>
        <end position="70"/>
    </location>
</feature>
<accession>A0ABV4UR64</accession>
<evidence type="ECO:0000313" key="4">
    <source>
        <dbReference type="Proteomes" id="UP001575652"/>
    </source>
</evidence>
<name>A0ABV4UR64_9MICC</name>